<dbReference type="Gene3D" id="1.50.10.20">
    <property type="match status" value="1"/>
</dbReference>
<feature type="signal peptide" evidence="1">
    <location>
        <begin position="1"/>
        <end position="29"/>
    </location>
</feature>
<dbReference type="Proteomes" id="UP001168478">
    <property type="component" value="Unassembled WGS sequence"/>
</dbReference>
<reference evidence="3" key="2">
    <citation type="submission" date="2023-08" db="EMBL/GenBank/DDBJ databases">
        <title>Identification and characterization of horizontal gene transfer across gut microbiota members of farm animals based on homology search.</title>
        <authorList>
            <person name="Schwarzerova J."/>
            <person name="Nykrynova M."/>
            <person name="Jureckova K."/>
            <person name="Cejkova D."/>
            <person name="Rychlik I."/>
        </authorList>
    </citation>
    <scope>NUCLEOTIDE SEQUENCE</scope>
    <source>
        <strain evidence="3">ET15</strain>
        <strain evidence="2">ET37</strain>
    </source>
</reference>
<keyword evidence="3" id="KW-0378">Hydrolase</keyword>
<keyword evidence="4" id="KW-1185">Reference proteome</keyword>
<dbReference type="EMBL" id="JAUEIF010000003">
    <property type="protein sequence ID" value="MDN0024834.1"/>
    <property type="molecule type" value="Genomic_DNA"/>
</dbReference>
<dbReference type="RefSeq" id="WP_289824856.1">
    <property type="nucleotide sequence ID" value="NZ_JAUEIE010000003.1"/>
</dbReference>
<dbReference type="PANTHER" id="PTHR47791:SF4">
    <property type="entry name" value="(PUTATIVE SECRETED PROTEIN)-RELATED"/>
    <property type="match status" value="1"/>
</dbReference>
<name>A0AAW7JG87_9BACT</name>
<evidence type="ECO:0000256" key="1">
    <source>
        <dbReference type="SAM" id="SignalP"/>
    </source>
</evidence>
<dbReference type="EMBL" id="JAUEIE010000003">
    <property type="protein sequence ID" value="MDN0022235.1"/>
    <property type="molecule type" value="Genomic_DNA"/>
</dbReference>
<dbReference type="Proteomes" id="UP001167831">
    <property type="component" value="Unassembled WGS sequence"/>
</dbReference>
<organism evidence="3 5">
    <name type="scientific">Leyella lascolaii</name>
    <dbReference type="NCBI Taxonomy" id="1776379"/>
    <lineage>
        <taxon>Bacteria</taxon>
        <taxon>Pseudomonadati</taxon>
        <taxon>Bacteroidota</taxon>
        <taxon>Bacteroidia</taxon>
        <taxon>Bacteroidales</taxon>
        <taxon>Prevotellaceae</taxon>
        <taxon>Leyella</taxon>
    </lineage>
</organism>
<dbReference type="InterPro" id="IPR005198">
    <property type="entry name" value="Glyco_hydro_76"/>
</dbReference>
<evidence type="ECO:0000313" key="4">
    <source>
        <dbReference type="Proteomes" id="UP001167831"/>
    </source>
</evidence>
<evidence type="ECO:0000313" key="3">
    <source>
        <dbReference type="EMBL" id="MDN0024834.1"/>
    </source>
</evidence>
<dbReference type="GO" id="GO:0016787">
    <property type="term" value="F:hydrolase activity"/>
    <property type="evidence" value="ECO:0007669"/>
    <property type="project" value="UniProtKB-KW"/>
</dbReference>
<keyword evidence="1" id="KW-0732">Signal</keyword>
<comment type="caution">
    <text evidence="3">The sequence shown here is derived from an EMBL/GenBank/DDBJ whole genome shotgun (WGS) entry which is preliminary data.</text>
</comment>
<dbReference type="InterPro" id="IPR008928">
    <property type="entry name" value="6-hairpin_glycosidase_sf"/>
</dbReference>
<reference evidence="3" key="1">
    <citation type="submission" date="2023-06" db="EMBL/GenBank/DDBJ databases">
        <authorList>
            <person name="Zeman M."/>
            <person name="Kubasova T."/>
            <person name="Jahodarova E."/>
            <person name="Nykrynova M."/>
            <person name="Rychlik I."/>
        </authorList>
    </citation>
    <scope>NUCLEOTIDE SEQUENCE</scope>
    <source>
        <strain evidence="3">ET15</strain>
        <strain evidence="2">ET37</strain>
    </source>
</reference>
<dbReference type="InterPro" id="IPR053169">
    <property type="entry name" value="MUG_Protein"/>
</dbReference>
<proteinExistence type="predicted"/>
<protein>
    <submittedName>
        <fullName evidence="3">Glycoside hydrolase family 76 protein</fullName>
    </submittedName>
</protein>
<evidence type="ECO:0000313" key="5">
    <source>
        <dbReference type="Proteomes" id="UP001168478"/>
    </source>
</evidence>
<gene>
    <name evidence="2" type="ORF">QVN81_04235</name>
    <name evidence="3" type="ORF">QVN84_04770</name>
</gene>
<accession>A0AAW7JG87</accession>
<dbReference type="InterPro" id="IPR014512">
    <property type="entry name" value="O_gly_hydro"/>
</dbReference>
<dbReference type="PIRSF" id="PIRSF021505">
    <property type="entry name" value="O_gly_hdrol"/>
    <property type="match status" value="1"/>
</dbReference>
<dbReference type="PANTHER" id="PTHR47791">
    <property type="entry name" value="MEIOTICALLY UP-REGULATED GENE 191 PROTEIN"/>
    <property type="match status" value="1"/>
</dbReference>
<feature type="chain" id="PRO_5043543788" evidence="1">
    <location>
        <begin position="30"/>
        <end position="388"/>
    </location>
</feature>
<evidence type="ECO:0000313" key="2">
    <source>
        <dbReference type="EMBL" id="MDN0022235.1"/>
    </source>
</evidence>
<dbReference type="SUPFAM" id="SSF48208">
    <property type="entry name" value="Six-hairpin glycosidases"/>
    <property type="match status" value="1"/>
</dbReference>
<dbReference type="AlphaFoldDB" id="A0AAW7JG87"/>
<dbReference type="GO" id="GO:0005975">
    <property type="term" value="P:carbohydrate metabolic process"/>
    <property type="evidence" value="ECO:0007669"/>
    <property type="project" value="InterPro"/>
</dbReference>
<dbReference type="Pfam" id="PF03663">
    <property type="entry name" value="Glyco_hydro_76"/>
    <property type="match status" value="1"/>
</dbReference>
<sequence length="388" mass="43587">MTNNSLFNRVLLTAVVLAALGGVCASASAKDGGNAYLMKRASQTFDAVRKHMATDDKVLLQEAVPVKEGQNPYSFLWGYSAMVSSVSAMYEASGDKHWLDVMDGMMLKGLDKYYDTKRQPAGYASYVNTAPQSDRFYDDNIWLGIDMADLYAATGKKSYLQRAEEIWTFVMSGYDDKLGGGIYWCEQKKESKNTCSNAPASVFALKMYNATKEKKYLECGKDIYKWTKDSLEDKTDHLYFDHLTLKGRLGRDKYSYNTGQMLQAAAMLYKITGDRKYLDDARLMAAAAYDRFFEDKGRADGLRILRGGEMWFDSVMLRGYIELYGVDNDGKYLKAFLASMDTAWGKGGSRDADGLFGRHYDSRGKKGVRTLLNQAAMIEMMARLSAVK</sequence>